<evidence type="ECO:0000256" key="3">
    <source>
        <dbReference type="PROSITE-ProRule" id="PRU00176"/>
    </source>
</evidence>
<dbReference type="PROSITE" id="PS50102">
    <property type="entry name" value="RRM"/>
    <property type="match status" value="1"/>
</dbReference>
<dbReference type="InterPro" id="IPR012677">
    <property type="entry name" value="Nucleotide-bd_a/b_plait_sf"/>
</dbReference>
<evidence type="ECO:0000256" key="1">
    <source>
        <dbReference type="ARBA" id="ARBA00022737"/>
    </source>
</evidence>
<evidence type="ECO:0000256" key="2">
    <source>
        <dbReference type="ARBA" id="ARBA00022884"/>
    </source>
</evidence>
<sequence length="1339" mass="150962">MACTAPLLPEEGASKSHIVNFSVELQATKQEGTEEEVLCVKSTFLDMGDGLSLKKRFRTFRKASTDGNLDDGEGPEVYEPGIFSSELAEEACAGVTEKDRCSEDSTTKTWATAPTTPSTPSGTEDGSEPETPEKCEEEQGAWSEQASVRRRPRTTVMMRNLPNNYTRSMLLQLLDSHDFAGQYDFLYLPIDFTRKANLGYAFVNLVSEEAVAAFWKLFDGFSAWSFPSSKVCEVSWSGPKQGFKAHVDRYKNSPVMHKSVPDEYKPMIFVNGVRKKFPAPTIRIQHPKKVRSTFVDLKEGQSLTEIWRQLRPCKSDRGSGGEPEILDSMMLDPITLSSLTLPLVLEESDLFNPAEEKSYTPGKFSDEQAILKDVTGGAVVTPKSFQTKGVHAVFNGYDRPQSNLQRSDQWTCLLRHRGMSSPFTVFAWNQSRIGSHTSFLSPLSLLSPLDEKKNHTFGRSTVMMRNVPNNYTREMLLSMLNVHGLEGKYDFVYLPHDFDRSANLGYAFVNLVSDDRTSGGYLDKLHVRGSQEAVRAFWESFDGFKRWSLPSAKAKTAESALFSGSLGDGSLQLLEPREVCRVSWSGPHQGLAAHVERYRNSPVMHRSVPDEYRPVVFTDGVRQPFPCPTRKAALEEYWCVVAQSIWADDLGIGVTAHARLGAAARMGPIEIYWVPQQQPIEPCMMGAAVMVHIYSPLCVRSTFLDLDDGKDCRRLYRELRKAKTESDIDLLMETEVYHPGKFSDERMESQETSDRDCPEVTSAVAGVEEEDVERKTTVMLRNLPLNYSRDMLLTLLDKLGFSGCYDFAYLPCDFERRANLGYAFVNLVDEETASRFWQILDGFSTWALPSAKVCRVSWSGPHQGLAAHVERASRTNTNQLFSLLVFANPFRHQRASFALLERGVVGLTCAEQVMQFLQGHGQSTFLVSFDQMRASIAAWSKLKFSGLQFDETAPLVRAGEAENKGIVQSEHAVPQVFEPHGPHLKIKFVCFVCRPATMVSAREWRALASMRNCEELWRKLEVLSQPEAKKCLPHARNKLFVKHLPIDTLEPPQRSEAAKADEVSEVETTPGSSPRRLAEVEPDEQQEDETPSRHVIVKGTFIELTDGSSMMQRYKKIRKLKTDSVLAECDSETWQDGDRLVEPEIVISELDRRPLPEASAVMRMHVIVKSERAAQSPIPPVIESPPRKVAQPSRETQSGRTTVMLRNIPNNYTRQMFLQLLSETGFHARYDFVYLPCDFQRDSNLGYAFINLVDSESVEAFWNAFEGFSSWAIPTAKVGQVTWSGPHQGFEAHVERYRNSPVMHRSVPEEYKPLIFMHGEQVPFPPPTRRLKAPTKNTR</sequence>
<feature type="compositionally biased region" description="Acidic residues" evidence="4">
    <location>
        <begin position="1080"/>
        <end position="1089"/>
    </location>
</feature>
<feature type="domain" description="RRM" evidence="5">
    <location>
        <begin position="776"/>
        <end position="861"/>
    </location>
</feature>
<reference evidence="6" key="1">
    <citation type="submission" date="2021-02" db="EMBL/GenBank/DDBJ databases">
        <authorList>
            <person name="Dougan E. K."/>
            <person name="Rhodes N."/>
            <person name="Thang M."/>
            <person name="Chan C."/>
        </authorList>
    </citation>
    <scope>NUCLEOTIDE SEQUENCE</scope>
</reference>
<dbReference type="Pfam" id="PF04059">
    <property type="entry name" value="RRM_2"/>
    <property type="match status" value="4"/>
</dbReference>
<dbReference type="InterPro" id="IPR007201">
    <property type="entry name" value="Mei2-like_Rrm_C"/>
</dbReference>
<dbReference type="Gene3D" id="3.30.70.330">
    <property type="match status" value="2"/>
</dbReference>
<dbReference type="Proteomes" id="UP000604046">
    <property type="component" value="Unassembled WGS sequence"/>
</dbReference>
<dbReference type="GO" id="GO:0003723">
    <property type="term" value="F:RNA binding"/>
    <property type="evidence" value="ECO:0007669"/>
    <property type="project" value="UniProtKB-UniRule"/>
</dbReference>
<evidence type="ECO:0000313" key="7">
    <source>
        <dbReference type="Proteomes" id="UP000604046"/>
    </source>
</evidence>
<dbReference type="SMART" id="SM00360">
    <property type="entry name" value="RRM"/>
    <property type="match status" value="3"/>
</dbReference>
<dbReference type="EMBL" id="CAJNDS010002712">
    <property type="protein sequence ID" value="CAE7570339.1"/>
    <property type="molecule type" value="Genomic_DNA"/>
</dbReference>
<feature type="compositionally biased region" description="Acidic residues" evidence="4">
    <location>
        <begin position="125"/>
        <end position="139"/>
    </location>
</feature>
<feature type="region of interest" description="Disordered" evidence="4">
    <location>
        <begin position="1177"/>
        <end position="1199"/>
    </location>
</feature>
<feature type="compositionally biased region" description="Basic and acidic residues" evidence="4">
    <location>
        <begin position="96"/>
        <end position="106"/>
    </location>
</feature>
<keyword evidence="7" id="KW-1185">Reference proteome</keyword>
<protein>
    <submittedName>
        <fullName evidence="6">ML1 protein</fullName>
    </submittedName>
</protein>
<feature type="compositionally biased region" description="Low complexity" evidence="4">
    <location>
        <begin position="107"/>
        <end position="123"/>
    </location>
</feature>
<dbReference type="InterPro" id="IPR000504">
    <property type="entry name" value="RRM_dom"/>
</dbReference>
<dbReference type="OrthoDB" id="417481at2759"/>
<feature type="region of interest" description="Disordered" evidence="4">
    <location>
        <begin position="94"/>
        <end position="153"/>
    </location>
</feature>
<keyword evidence="1" id="KW-0677">Repeat</keyword>
<dbReference type="PANTHER" id="PTHR24012">
    <property type="entry name" value="RNA BINDING PROTEIN"/>
    <property type="match status" value="1"/>
</dbReference>
<keyword evidence="2 3" id="KW-0694">RNA-binding</keyword>
<name>A0A812UMC2_9DINO</name>
<dbReference type="InterPro" id="IPR035979">
    <property type="entry name" value="RBD_domain_sf"/>
</dbReference>
<proteinExistence type="predicted"/>
<accession>A0A812UMC2</accession>
<evidence type="ECO:0000313" key="6">
    <source>
        <dbReference type="EMBL" id="CAE7570339.1"/>
    </source>
</evidence>
<evidence type="ECO:0000259" key="5">
    <source>
        <dbReference type="PROSITE" id="PS50102"/>
    </source>
</evidence>
<organism evidence="6 7">
    <name type="scientific">Symbiodinium natans</name>
    <dbReference type="NCBI Taxonomy" id="878477"/>
    <lineage>
        <taxon>Eukaryota</taxon>
        <taxon>Sar</taxon>
        <taxon>Alveolata</taxon>
        <taxon>Dinophyceae</taxon>
        <taxon>Suessiales</taxon>
        <taxon>Symbiodiniaceae</taxon>
        <taxon>Symbiodinium</taxon>
    </lineage>
</organism>
<gene>
    <name evidence="6" type="primary">ML1</name>
    <name evidence="6" type="ORF">SNAT2548_LOCUS32457</name>
</gene>
<dbReference type="CDD" id="cd12277">
    <property type="entry name" value="RRM3_MEI2_EAR1_like"/>
    <property type="match status" value="2"/>
</dbReference>
<evidence type="ECO:0000256" key="4">
    <source>
        <dbReference type="SAM" id="MobiDB-lite"/>
    </source>
</evidence>
<dbReference type="SUPFAM" id="SSF54928">
    <property type="entry name" value="RNA-binding domain, RBD"/>
    <property type="match status" value="3"/>
</dbReference>
<comment type="caution">
    <text evidence="6">The sequence shown here is derived from an EMBL/GenBank/DDBJ whole genome shotgun (WGS) entry which is preliminary data.</text>
</comment>
<feature type="region of interest" description="Disordered" evidence="4">
    <location>
        <begin position="1051"/>
        <end position="1093"/>
    </location>
</feature>